<gene>
    <name evidence="3" type="ORF">BDZ90DRAFT_20472</name>
</gene>
<keyword evidence="4" id="KW-1185">Reference proteome</keyword>
<sequence length="316" mass="33049">MSRANRSCSLAAVLLVTILVALAQSLPSISATPLEASSRSSSSGSRQLARRASNPQFEPLPNAVDFFNPLERGGSMLTIIPGPTTVGLGEPVNVIVSGRSSKSVLEPVGFLLYVTSINFGISCLGQANGTLQQTNLGDGRGARIQGTGDGTNGVMRFNYYSPYVGTCKETFQGGNHFRWWVQNGTEANSSAIFLAASRELPLATNHMIDTDGYNRGRDELVGNATGMTEWEGNRYNTTVTWIPAGLLLNATSEGINHPDVALPGQPTQDGRVAVLTVTQLAGSAANAALRGTTPGVEASLLVAAVASLVALAMALQ</sequence>
<dbReference type="RefSeq" id="XP_025365291.1">
    <property type="nucleotide sequence ID" value="XM_025503917.1"/>
</dbReference>
<protein>
    <submittedName>
        <fullName evidence="3">Uncharacterized protein</fullName>
    </submittedName>
</protein>
<dbReference type="AlphaFoldDB" id="A0A316UZF5"/>
<evidence type="ECO:0000313" key="3">
    <source>
        <dbReference type="EMBL" id="PWN30679.1"/>
    </source>
</evidence>
<feature type="compositionally biased region" description="Low complexity" evidence="1">
    <location>
        <begin position="36"/>
        <end position="53"/>
    </location>
</feature>
<keyword evidence="2" id="KW-0732">Signal</keyword>
<dbReference type="OrthoDB" id="2310204at2759"/>
<feature type="region of interest" description="Disordered" evidence="1">
    <location>
        <begin position="34"/>
        <end position="56"/>
    </location>
</feature>
<dbReference type="Proteomes" id="UP000245884">
    <property type="component" value="Unassembled WGS sequence"/>
</dbReference>
<name>A0A316UZF5_9BASI</name>
<evidence type="ECO:0000256" key="2">
    <source>
        <dbReference type="SAM" id="SignalP"/>
    </source>
</evidence>
<reference evidence="3 4" key="1">
    <citation type="journal article" date="2018" name="Mol. Biol. Evol.">
        <title>Broad Genomic Sampling Reveals a Smut Pathogenic Ancestry of the Fungal Clade Ustilaginomycotina.</title>
        <authorList>
            <person name="Kijpornyongpan T."/>
            <person name="Mondo S.J."/>
            <person name="Barry K."/>
            <person name="Sandor L."/>
            <person name="Lee J."/>
            <person name="Lipzen A."/>
            <person name="Pangilinan J."/>
            <person name="LaButti K."/>
            <person name="Hainaut M."/>
            <person name="Henrissat B."/>
            <person name="Grigoriev I.V."/>
            <person name="Spatafora J.W."/>
            <person name="Aime M.C."/>
        </authorList>
    </citation>
    <scope>NUCLEOTIDE SEQUENCE [LARGE SCALE GENOMIC DNA]</scope>
    <source>
        <strain evidence="3 4">MCA 5214</strain>
    </source>
</reference>
<evidence type="ECO:0000313" key="4">
    <source>
        <dbReference type="Proteomes" id="UP000245884"/>
    </source>
</evidence>
<accession>A0A316UZF5</accession>
<proteinExistence type="predicted"/>
<dbReference type="GeneID" id="37025740"/>
<organism evidence="3 4">
    <name type="scientific">Jaminaea rosea</name>
    <dbReference type="NCBI Taxonomy" id="1569628"/>
    <lineage>
        <taxon>Eukaryota</taxon>
        <taxon>Fungi</taxon>
        <taxon>Dikarya</taxon>
        <taxon>Basidiomycota</taxon>
        <taxon>Ustilaginomycotina</taxon>
        <taxon>Exobasidiomycetes</taxon>
        <taxon>Microstromatales</taxon>
        <taxon>Microstromatales incertae sedis</taxon>
        <taxon>Jaminaea</taxon>
    </lineage>
</organism>
<feature type="chain" id="PRO_5016384534" evidence="2">
    <location>
        <begin position="24"/>
        <end position="316"/>
    </location>
</feature>
<dbReference type="STRING" id="1569628.A0A316UZF5"/>
<evidence type="ECO:0000256" key="1">
    <source>
        <dbReference type="SAM" id="MobiDB-lite"/>
    </source>
</evidence>
<feature type="signal peptide" evidence="2">
    <location>
        <begin position="1"/>
        <end position="23"/>
    </location>
</feature>
<dbReference type="EMBL" id="KZ819662">
    <property type="protein sequence ID" value="PWN30679.1"/>
    <property type="molecule type" value="Genomic_DNA"/>
</dbReference>